<reference evidence="2 3" key="1">
    <citation type="submission" date="2019-03" db="EMBL/GenBank/DDBJ databases">
        <title>First draft genome of Liparis tanakae, snailfish: a comprehensive survey of snailfish specific genes.</title>
        <authorList>
            <person name="Kim W."/>
            <person name="Song I."/>
            <person name="Jeong J.-H."/>
            <person name="Kim D."/>
            <person name="Kim S."/>
            <person name="Ryu S."/>
            <person name="Song J.Y."/>
            <person name="Lee S.K."/>
        </authorList>
    </citation>
    <scope>NUCLEOTIDE SEQUENCE [LARGE SCALE GENOMIC DNA]</scope>
    <source>
        <tissue evidence="2">Muscle</tissue>
    </source>
</reference>
<organism evidence="2 3">
    <name type="scientific">Liparis tanakae</name>
    <name type="common">Tanaka's snailfish</name>
    <dbReference type="NCBI Taxonomy" id="230148"/>
    <lineage>
        <taxon>Eukaryota</taxon>
        <taxon>Metazoa</taxon>
        <taxon>Chordata</taxon>
        <taxon>Craniata</taxon>
        <taxon>Vertebrata</taxon>
        <taxon>Euteleostomi</taxon>
        <taxon>Actinopterygii</taxon>
        <taxon>Neopterygii</taxon>
        <taxon>Teleostei</taxon>
        <taxon>Neoteleostei</taxon>
        <taxon>Acanthomorphata</taxon>
        <taxon>Eupercaria</taxon>
        <taxon>Perciformes</taxon>
        <taxon>Cottioidei</taxon>
        <taxon>Cottales</taxon>
        <taxon>Liparidae</taxon>
        <taxon>Liparis</taxon>
    </lineage>
</organism>
<sequence>MKNPSPGDSLIAERLSTQFWTLNVIVSAGFNISRTLGGALVIQTLHEDAVKVPPTDLNSQLHLDPLQPYQPRLGSPERTRTGKPEETVSYLKEPCGLLAGVVCLEGGVMVPSSCSLSVSLGHSLSGVVAPLPRLVGWLPSDSIRELGSWSPYSKLAWCAMLPAVTLDTNTPPFSPLTMEMPSGSAPFWTMTLRGSSKYGLQGDKRGCFTIDDTGGDPRRLQHATLII</sequence>
<comment type="caution">
    <text evidence="2">The sequence shown here is derived from an EMBL/GenBank/DDBJ whole genome shotgun (WGS) entry which is preliminary data.</text>
</comment>
<feature type="region of interest" description="Disordered" evidence="1">
    <location>
        <begin position="61"/>
        <end position="83"/>
    </location>
</feature>
<proteinExistence type="predicted"/>
<gene>
    <name evidence="2" type="ORF">EYF80_041675</name>
</gene>
<name>A0A4Z2G5Q7_9TELE</name>
<protein>
    <submittedName>
        <fullName evidence="2">Uncharacterized protein</fullName>
    </submittedName>
</protein>
<dbReference type="Proteomes" id="UP000314294">
    <property type="component" value="Unassembled WGS sequence"/>
</dbReference>
<keyword evidence="3" id="KW-1185">Reference proteome</keyword>
<dbReference type="EMBL" id="SRLO01000710">
    <property type="protein sequence ID" value="TNN48104.1"/>
    <property type="molecule type" value="Genomic_DNA"/>
</dbReference>
<evidence type="ECO:0000313" key="3">
    <source>
        <dbReference type="Proteomes" id="UP000314294"/>
    </source>
</evidence>
<dbReference type="AlphaFoldDB" id="A0A4Z2G5Q7"/>
<accession>A0A4Z2G5Q7</accession>
<evidence type="ECO:0000313" key="2">
    <source>
        <dbReference type="EMBL" id="TNN48104.1"/>
    </source>
</evidence>
<evidence type="ECO:0000256" key="1">
    <source>
        <dbReference type="SAM" id="MobiDB-lite"/>
    </source>
</evidence>